<dbReference type="EMBL" id="CABD030086272">
    <property type="status" value="NOT_ANNOTATED_CDS"/>
    <property type="molecule type" value="Genomic_DNA"/>
</dbReference>
<dbReference type="GeneTree" id="ENSGT00940000158037"/>
<gene>
    <name evidence="1" type="primary">NR1H4</name>
</gene>
<reference evidence="1" key="4">
    <citation type="submission" date="2025-09" db="UniProtKB">
        <authorList>
            <consortium name="Ensembl"/>
        </authorList>
    </citation>
    <scope>IDENTIFICATION</scope>
</reference>
<keyword evidence="2" id="KW-1185">Reference proteome</keyword>
<dbReference type="Proteomes" id="UP000001519">
    <property type="component" value="Chromosome 12"/>
</dbReference>
<dbReference type="Bgee" id="ENSGGOG00000008137">
    <property type="expression patterns" value="Expressed in liver and 2 other cell types or tissues"/>
</dbReference>
<evidence type="ECO:0000313" key="1">
    <source>
        <dbReference type="Ensembl" id="ENSGGOP00000049620.1"/>
    </source>
</evidence>
<dbReference type="Ensembl" id="ENSGGOT00000064742.1">
    <property type="protein sequence ID" value="ENSGGOP00000049620.1"/>
    <property type="gene ID" value="ENSGGOG00000008137.3"/>
</dbReference>
<evidence type="ECO:0000313" key="2">
    <source>
        <dbReference type="Proteomes" id="UP000001519"/>
    </source>
</evidence>
<organism evidence="1 2">
    <name type="scientific">Gorilla gorilla gorilla</name>
    <name type="common">Western lowland gorilla</name>
    <dbReference type="NCBI Taxonomy" id="9595"/>
    <lineage>
        <taxon>Eukaryota</taxon>
        <taxon>Metazoa</taxon>
        <taxon>Chordata</taxon>
        <taxon>Craniata</taxon>
        <taxon>Vertebrata</taxon>
        <taxon>Euteleostomi</taxon>
        <taxon>Mammalia</taxon>
        <taxon>Eutheria</taxon>
        <taxon>Euarchontoglires</taxon>
        <taxon>Primates</taxon>
        <taxon>Haplorrhini</taxon>
        <taxon>Catarrhini</taxon>
        <taxon>Hominidae</taxon>
        <taxon>Gorilla</taxon>
    </lineage>
</organism>
<dbReference type="AlphaFoldDB" id="A0A2I2ZRG9"/>
<dbReference type="EMBL" id="CABD030086273">
    <property type="status" value="NOT_ANNOTATED_CDS"/>
    <property type="molecule type" value="Genomic_DNA"/>
</dbReference>
<name>A0A2I2ZRG9_GORGO</name>
<sequence length="45" mass="5159">MGSKMNLIEHSHLPTTDEFSFSENLFGLLRLPWSPSMCSHLRTLP</sequence>
<reference evidence="2" key="1">
    <citation type="submission" date="2011-05" db="EMBL/GenBank/DDBJ databases">
        <title>Insights into the evolution of the great apes provided by the gorilla genome.</title>
        <authorList>
            <person name="Scally A."/>
        </authorList>
    </citation>
    <scope>NUCLEOTIDE SEQUENCE [LARGE SCALE GENOMIC DNA]</scope>
</reference>
<accession>A0A2I2ZRG9</accession>
<dbReference type="EMBL" id="CABD030086271">
    <property type="status" value="NOT_ANNOTATED_CDS"/>
    <property type="molecule type" value="Genomic_DNA"/>
</dbReference>
<protein>
    <submittedName>
        <fullName evidence="1">Nuclear receptor subfamily 1 group H member 4</fullName>
    </submittedName>
</protein>
<reference evidence="1" key="3">
    <citation type="submission" date="2025-08" db="UniProtKB">
        <authorList>
            <consortium name="Ensembl"/>
        </authorList>
    </citation>
    <scope>IDENTIFICATION</scope>
</reference>
<proteinExistence type="predicted"/>
<reference evidence="1 2" key="2">
    <citation type="journal article" date="2012" name="Nature">
        <title>Insights into hominid evolution from the gorilla genome sequence.</title>
        <authorList>
            <person name="Scally A."/>
            <person name="Dutheil J.Y."/>
            <person name="Hillier L.W."/>
            <person name="Jordan G.E."/>
            <person name="Goodhead I."/>
            <person name="Herrero J."/>
            <person name="Hobolth A."/>
            <person name="Lappalainen T."/>
            <person name="Mailund T."/>
            <person name="Marques-Bonet T."/>
            <person name="McCarthy S."/>
            <person name="Montgomery S.H."/>
            <person name="Schwalie P.C."/>
            <person name="Tang Y.A."/>
            <person name="Ward M.C."/>
            <person name="Xue Y."/>
            <person name="Yngvadottir B."/>
            <person name="Alkan C."/>
            <person name="Andersen L.N."/>
            <person name="Ayub Q."/>
            <person name="Ball E.V."/>
            <person name="Beal K."/>
            <person name="Bradley B.J."/>
            <person name="Chen Y."/>
            <person name="Clee C.M."/>
            <person name="Fitzgerald S."/>
            <person name="Graves T.A."/>
            <person name="Gu Y."/>
            <person name="Heath P."/>
            <person name="Heger A."/>
            <person name="Karakoc E."/>
            <person name="Kolb-Kokocinski A."/>
            <person name="Laird G.K."/>
            <person name="Lunter G."/>
            <person name="Meader S."/>
            <person name="Mort M."/>
            <person name="Mullikin J.C."/>
            <person name="Munch K."/>
            <person name="O'Connor T.D."/>
            <person name="Phillips A.D."/>
            <person name="Prado-Martinez J."/>
            <person name="Rogers A.S."/>
            <person name="Sajjadian S."/>
            <person name="Schmidt D."/>
            <person name="Shaw K."/>
            <person name="Simpson J.T."/>
            <person name="Stenson P.D."/>
            <person name="Turner D.J."/>
            <person name="Vigilant L."/>
            <person name="Vilella A.J."/>
            <person name="Whitener W."/>
            <person name="Zhu B."/>
            <person name="Cooper D.N."/>
            <person name="de Jong P."/>
            <person name="Dermitzakis E.T."/>
            <person name="Eichler E.E."/>
            <person name="Flicek P."/>
            <person name="Goldman N."/>
            <person name="Mundy N.I."/>
            <person name="Ning Z."/>
            <person name="Odom D.T."/>
            <person name="Ponting C.P."/>
            <person name="Quail M.A."/>
            <person name="Ryder O.A."/>
            <person name="Searle S.M."/>
            <person name="Warren W.C."/>
            <person name="Wilson R.K."/>
            <person name="Schierup M.H."/>
            <person name="Rogers J."/>
            <person name="Tyler-Smith C."/>
            <person name="Durbin R."/>
        </authorList>
    </citation>
    <scope>NUCLEOTIDE SEQUENCE [LARGE SCALE GENOMIC DNA]</scope>
</reference>